<feature type="domain" description="SKP1 component dimerisation" evidence="5">
    <location>
        <begin position="171"/>
        <end position="217"/>
    </location>
</feature>
<feature type="compositionally biased region" description="Basic and acidic residues" evidence="4">
    <location>
        <begin position="1"/>
        <end position="12"/>
    </location>
</feature>
<dbReference type="AlphaFoldDB" id="A0ABC9G0Y1"/>
<dbReference type="PANTHER" id="PTHR11165">
    <property type="entry name" value="SKP1"/>
    <property type="match status" value="1"/>
</dbReference>
<reference evidence="8" key="1">
    <citation type="submission" date="2024-06" db="EMBL/GenBank/DDBJ databases">
        <authorList>
            <person name="Ryan C."/>
        </authorList>
    </citation>
    <scope>NUCLEOTIDE SEQUENCE [LARGE SCALE GENOMIC DNA]</scope>
</reference>
<dbReference type="InterPro" id="IPR016073">
    <property type="entry name" value="Skp1_comp_POZ"/>
</dbReference>
<protein>
    <recommendedName>
        <fullName evidence="9">SKP1-like protein</fullName>
    </recommendedName>
</protein>
<dbReference type="Proteomes" id="UP001497457">
    <property type="component" value="Chromosome 8b"/>
</dbReference>
<dbReference type="GO" id="GO:0009867">
    <property type="term" value="P:jasmonic acid mediated signaling pathway"/>
    <property type="evidence" value="ECO:0007669"/>
    <property type="project" value="UniProtKB-ARBA"/>
</dbReference>
<dbReference type="InterPro" id="IPR016072">
    <property type="entry name" value="Skp1_comp_dimer"/>
</dbReference>
<dbReference type="Pfam" id="PF01466">
    <property type="entry name" value="Skp1"/>
    <property type="match status" value="1"/>
</dbReference>
<dbReference type="InterPro" id="IPR016897">
    <property type="entry name" value="SKP1"/>
</dbReference>
<keyword evidence="3" id="KW-0833">Ubl conjugation pathway</keyword>
<dbReference type="SMART" id="SM00512">
    <property type="entry name" value="Skp1"/>
    <property type="match status" value="1"/>
</dbReference>
<reference evidence="7 8" key="2">
    <citation type="submission" date="2024-10" db="EMBL/GenBank/DDBJ databases">
        <authorList>
            <person name="Ryan C."/>
        </authorList>
    </citation>
    <scope>NUCLEOTIDE SEQUENCE [LARGE SCALE GENOMIC DNA]</scope>
</reference>
<dbReference type="SUPFAM" id="SSF81382">
    <property type="entry name" value="Skp1 dimerisation domain-like"/>
    <property type="match status" value="1"/>
</dbReference>
<evidence type="ECO:0000313" key="7">
    <source>
        <dbReference type="EMBL" id="CAL5085726.1"/>
    </source>
</evidence>
<dbReference type="Pfam" id="PF03931">
    <property type="entry name" value="Skp1_POZ"/>
    <property type="match status" value="1"/>
</dbReference>
<dbReference type="EMBL" id="OZ075118">
    <property type="protein sequence ID" value="CAL5085726.1"/>
    <property type="molecule type" value="Genomic_DNA"/>
</dbReference>
<gene>
    <name evidence="7" type="ORF">URODEC1_LOCUS111204</name>
</gene>
<dbReference type="InterPro" id="IPR001232">
    <property type="entry name" value="SKP1-like"/>
</dbReference>
<sequence>MAVGKKTEKGAAEVEEGETAAPMAAGKGAKKGPTAEEKGKGLAAEEAGKVVVAYGDTITLKSSDGKPFEVSKEAAARLSERLAEMISAGGCSDGGGIELDSIGSEALERVVGYCNKRDPVAAAASGSRSFEFSTAAPSKELEDSDRELVDRLSTDDLFDLVVAADFLKMDGLLDVTCRKIADMMKGKNAAQIREIFNIENDYTKEEEEEVLQEHDWAFGE</sequence>
<dbReference type="SUPFAM" id="SSF54695">
    <property type="entry name" value="POZ domain"/>
    <property type="match status" value="1"/>
</dbReference>
<dbReference type="InterPro" id="IPR011333">
    <property type="entry name" value="SKP1/BTB/POZ_sf"/>
</dbReference>
<proteinExistence type="inferred from homology"/>
<keyword evidence="8" id="KW-1185">Reference proteome</keyword>
<comment type="similarity">
    <text evidence="2">Belongs to the SKP1 family.</text>
</comment>
<evidence type="ECO:0008006" key="9">
    <source>
        <dbReference type="Google" id="ProtNLM"/>
    </source>
</evidence>
<comment type="pathway">
    <text evidence="1">Protein modification; protein ubiquitination.</text>
</comment>
<organism evidence="7 8">
    <name type="scientific">Urochloa decumbens</name>
    <dbReference type="NCBI Taxonomy" id="240449"/>
    <lineage>
        <taxon>Eukaryota</taxon>
        <taxon>Viridiplantae</taxon>
        <taxon>Streptophyta</taxon>
        <taxon>Embryophyta</taxon>
        <taxon>Tracheophyta</taxon>
        <taxon>Spermatophyta</taxon>
        <taxon>Magnoliopsida</taxon>
        <taxon>Liliopsida</taxon>
        <taxon>Poales</taxon>
        <taxon>Poaceae</taxon>
        <taxon>PACMAD clade</taxon>
        <taxon>Panicoideae</taxon>
        <taxon>Panicodae</taxon>
        <taxon>Paniceae</taxon>
        <taxon>Melinidinae</taxon>
        <taxon>Urochloa</taxon>
    </lineage>
</organism>
<evidence type="ECO:0000256" key="1">
    <source>
        <dbReference type="ARBA" id="ARBA00004906"/>
    </source>
</evidence>
<name>A0ABC9G0Y1_9POAL</name>
<accession>A0ABC9G0Y1</accession>
<evidence type="ECO:0000259" key="6">
    <source>
        <dbReference type="Pfam" id="PF03931"/>
    </source>
</evidence>
<evidence type="ECO:0000259" key="5">
    <source>
        <dbReference type="Pfam" id="PF01466"/>
    </source>
</evidence>
<evidence type="ECO:0000256" key="4">
    <source>
        <dbReference type="SAM" id="MobiDB-lite"/>
    </source>
</evidence>
<evidence type="ECO:0000256" key="3">
    <source>
        <dbReference type="ARBA" id="ARBA00022786"/>
    </source>
</evidence>
<feature type="region of interest" description="Disordered" evidence="4">
    <location>
        <begin position="1"/>
        <end position="43"/>
    </location>
</feature>
<evidence type="ECO:0000313" key="8">
    <source>
        <dbReference type="Proteomes" id="UP001497457"/>
    </source>
</evidence>
<evidence type="ECO:0000256" key="2">
    <source>
        <dbReference type="ARBA" id="ARBA00009993"/>
    </source>
</evidence>
<dbReference type="Gene3D" id="3.30.710.10">
    <property type="entry name" value="Potassium Channel Kv1.1, Chain A"/>
    <property type="match status" value="1"/>
</dbReference>
<dbReference type="InterPro" id="IPR036296">
    <property type="entry name" value="SKP1-like_dim_sf"/>
</dbReference>
<feature type="domain" description="SKP1 component POZ" evidence="6">
    <location>
        <begin position="57"/>
        <end position="117"/>
    </location>
</feature>